<reference evidence="10" key="1">
    <citation type="submission" date="2021-02" db="EMBL/GenBank/DDBJ databases">
        <title>Natronoglycomyces albus gen. nov., sp. nov, a haloalkaliphilic actinobacterium from a soda solonchak soil.</title>
        <authorList>
            <person name="Sorokin D.Y."/>
            <person name="Khijniak T.V."/>
            <person name="Zakharycheva A.P."/>
            <person name="Boueva O.V."/>
            <person name="Ariskina E.V."/>
            <person name="Hahnke R.L."/>
            <person name="Bunk B."/>
            <person name="Sproer C."/>
            <person name="Schumann P."/>
            <person name="Evtushenko L.I."/>
            <person name="Kublanov I.V."/>
        </authorList>
    </citation>
    <scope>NUCLEOTIDE SEQUENCE</scope>
    <source>
        <strain evidence="10">DSM 106290</strain>
    </source>
</reference>
<evidence type="ECO:0000313" key="11">
    <source>
        <dbReference type="Proteomes" id="UP000662939"/>
    </source>
</evidence>
<dbReference type="SUPFAM" id="SSF81345">
    <property type="entry name" value="ABC transporter involved in vitamin B12 uptake, BtuC"/>
    <property type="match status" value="1"/>
</dbReference>
<evidence type="ECO:0000256" key="5">
    <source>
        <dbReference type="ARBA" id="ARBA00022692"/>
    </source>
</evidence>
<evidence type="ECO:0000256" key="9">
    <source>
        <dbReference type="SAM" id="Phobius"/>
    </source>
</evidence>
<organism evidence="10 11">
    <name type="scientific">Natronoglycomyces albus</name>
    <dbReference type="NCBI Taxonomy" id="2811108"/>
    <lineage>
        <taxon>Bacteria</taxon>
        <taxon>Bacillati</taxon>
        <taxon>Actinomycetota</taxon>
        <taxon>Actinomycetes</taxon>
        <taxon>Glycomycetales</taxon>
        <taxon>Glycomycetaceae</taxon>
        <taxon>Natronoglycomyces</taxon>
    </lineage>
</organism>
<dbReference type="PANTHER" id="PTHR30472">
    <property type="entry name" value="FERRIC ENTEROBACTIN TRANSPORT SYSTEM PERMEASE PROTEIN"/>
    <property type="match status" value="1"/>
</dbReference>
<dbReference type="GO" id="GO:0005886">
    <property type="term" value="C:plasma membrane"/>
    <property type="evidence" value="ECO:0007669"/>
    <property type="project" value="UniProtKB-SubCell"/>
</dbReference>
<dbReference type="Pfam" id="PF01032">
    <property type="entry name" value="FecCD"/>
    <property type="match status" value="1"/>
</dbReference>
<feature type="transmembrane region" description="Helical" evidence="9">
    <location>
        <begin position="179"/>
        <end position="201"/>
    </location>
</feature>
<keyword evidence="5 9" id="KW-0812">Transmembrane</keyword>
<evidence type="ECO:0000313" key="10">
    <source>
        <dbReference type="EMBL" id="QSB04173.1"/>
    </source>
</evidence>
<feature type="transmembrane region" description="Helical" evidence="9">
    <location>
        <begin position="338"/>
        <end position="357"/>
    </location>
</feature>
<keyword evidence="11" id="KW-1185">Reference proteome</keyword>
<gene>
    <name evidence="10" type="ORF">JQS30_10145</name>
</gene>
<feature type="compositionally biased region" description="Polar residues" evidence="8">
    <location>
        <begin position="11"/>
        <end position="24"/>
    </location>
</feature>
<proteinExistence type="inferred from homology"/>
<dbReference type="EMBL" id="CP070496">
    <property type="protein sequence ID" value="QSB04173.1"/>
    <property type="molecule type" value="Genomic_DNA"/>
</dbReference>
<evidence type="ECO:0000256" key="1">
    <source>
        <dbReference type="ARBA" id="ARBA00004651"/>
    </source>
</evidence>
<dbReference type="PANTHER" id="PTHR30472:SF67">
    <property type="entry name" value="PERMEASE OF ABC TRANSPORTER-RELATED"/>
    <property type="match status" value="1"/>
</dbReference>
<dbReference type="KEGG" id="nav:JQS30_10145"/>
<evidence type="ECO:0000256" key="7">
    <source>
        <dbReference type="ARBA" id="ARBA00023136"/>
    </source>
</evidence>
<evidence type="ECO:0000256" key="3">
    <source>
        <dbReference type="ARBA" id="ARBA00022448"/>
    </source>
</evidence>
<feature type="transmembrane region" description="Helical" evidence="9">
    <location>
        <begin position="265"/>
        <end position="294"/>
    </location>
</feature>
<feature type="transmembrane region" description="Helical" evidence="9">
    <location>
        <begin position="306"/>
        <end position="326"/>
    </location>
</feature>
<dbReference type="InterPro" id="IPR037294">
    <property type="entry name" value="ABC_BtuC-like"/>
</dbReference>
<protein>
    <submittedName>
        <fullName evidence="10">Iron ABC transporter permease</fullName>
    </submittedName>
</protein>
<comment type="subcellular location">
    <subcellularLocation>
        <location evidence="1">Cell membrane</location>
        <topology evidence="1">Multi-pass membrane protein</topology>
    </subcellularLocation>
</comment>
<name>A0A895XKT4_9ACTN</name>
<feature type="transmembrane region" description="Helical" evidence="9">
    <location>
        <begin position="90"/>
        <end position="110"/>
    </location>
</feature>
<comment type="similarity">
    <text evidence="2">Belongs to the binding-protein-dependent transport system permease family. FecCD subfamily.</text>
</comment>
<evidence type="ECO:0000256" key="4">
    <source>
        <dbReference type="ARBA" id="ARBA00022475"/>
    </source>
</evidence>
<dbReference type="CDD" id="cd06550">
    <property type="entry name" value="TM_ABC_iron-siderophores_like"/>
    <property type="match status" value="1"/>
</dbReference>
<dbReference type="RefSeq" id="WP_213170173.1">
    <property type="nucleotide sequence ID" value="NZ_CP070496.1"/>
</dbReference>
<keyword evidence="4" id="KW-1003">Cell membrane</keyword>
<feature type="region of interest" description="Disordered" evidence="8">
    <location>
        <begin position="1"/>
        <end position="26"/>
    </location>
</feature>
<dbReference type="GO" id="GO:0033214">
    <property type="term" value="P:siderophore-iron import into cell"/>
    <property type="evidence" value="ECO:0007669"/>
    <property type="project" value="TreeGrafter"/>
</dbReference>
<dbReference type="AlphaFoldDB" id="A0A895XKT4"/>
<accession>A0A895XKT4</accession>
<feature type="transmembrane region" description="Helical" evidence="9">
    <location>
        <begin position="122"/>
        <end position="140"/>
    </location>
</feature>
<evidence type="ECO:0000256" key="6">
    <source>
        <dbReference type="ARBA" id="ARBA00022989"/>
    </source>
</evidence>
<sequence>MTATVARPTPQAAQKKTPSQTPGQRQHRRAIVWTVALAGALVVSAIVTIGLGPVPIPPDVVARILAHHLFGIGEVTWTASDDNIVWLLRIPRVLLGICVGAILSIAGVAVQSLVRNPLADPYLLGISSGASAGAAASILFGVGAGALALTGSAFLGAVAAIVLVFAACRMGGQLIPARLVFAGIAVGFALTAVTNFLVFTSDSRDGARAVMFWMLGSLSQARWQSVPIAAAALLIALATLLWWARRLDAIAIGDDAARSLGTNPSTFRAGCALLVCFAVAAAVSVSGAIGFVGLVVPHLARRLVGATHRLCLPAAALLGGLLLIWADALARTAFEPRELPLGILTALIGTPLLIVLVRRLTSH</sequence>
<dbReference type="FunFam" id="1.10.3470.10:FF:000001">
    <property type="entry name" value="Vitamin B12 ABC transporter permease BtuC"/>
    <property type="match status" value="1"/>
</dbReference>
<keyword evidence="6 9" id="KW-1133">Transmembrane helix</keyword>
<evidence type="ECO:0000256" key="2">
    <source>
        <dbReference type="ARBA" id="ARBA00007935"/>
    </source>
</evidence>
<evidence type="ECO:0000256" key="8">
    <source>
        <dbReference type="SAM" id="MobiDB-lite"/>
    </source>
</evidence>
<keyword evidence="3" id="KW-0813">Transport</keyword>
<dbReference type="GO" id="GO:0022857">
    <property type="term" value="F:transmembrane transporter activity"/>
    <property type="evidence" value="ECO:0007669"/>
    <property type="project" value="InterPro"/>
</dbReference>
<feature type="transmembrane region" description="Helical" evidence="9">
    <location>
        <begin position="221"/>
        <end position="244"/>
    </location>
</feature>
<dbReference type="Gene3D" id="1.10.3470.10">
    <property type="entry name" value="ABC transporter involved in vitamin B12 uptake, BtuC"/>
    <property type="match status" value="1"/>
</dbReference>
<feature type="transmembrane region" description="Helical" evidence="9">
    <location>
        <begin position="146"/>
        <end position="167"/>
    </location>
</feature>
<dbReference type="Proteomes" id="UP000662939">
    <property type="component" value="Chromosome"/>
</dbReference>
<keyword evidence="7 9" id="KW-0472">Membrane</keyword>
<dbReference type="InterPro" id="IPR000522">
    <property type="entry name" value="ABC_transptr_permease_BtuC"/>
</dbReference>
<feature type="transmembrane region" description="Helical" evidence="9">
    <location>
        <begin position="30"/>
        <end position="51"/>
    </location>
</feature>